<sequence>MYNTYTIGELAKILGITAETIRYYERKGIIAPIHDQETGYRYYTTWDLHMLIRARCYLGFGLSIEETAGILQSKSLEEIDDLLEEQEQIIQKNIIYQMNLLKRLRTNRKLISRSENLNFTLQKRPGIYRIDTQKCYTIDLKKEEREELKEFCQKIPFVFSTALFPKEHIENENKEFYYGIGVEEEFAGVLDIKESEYVHYYPEQLCLYMCVPSRSSQILTYEVLQPAFDYMEKNNLQLAGDVISQVVSMWKPEDEYFNYHTIWIPVQ</sequence>
<dbReference type="InterPro" id="IPR009061">
    <property type="entry name" value="DNA-bd_dom_put_sf"/>
</dbReference>
<proteinExistence type="predicted"/>
<reference evidence="7" key="3">
    <citation type="submission" date="2022-06" db="EMBL/GenBank/DDBJ databases">
        <title>Isolation of gut microbiota from human fecal samples.</title>
        <authorList>
            <person name="Pamer E.G."/>
            <person name="Barat B."/>
            <person name="Waligurski E."/>
            <person name="Medina S."/>
            <person name="Paddock L."/>
            <person name="Mostad J."/>
        </authorList>
    </citation>
    <scope>NUCLEOTIDE SEQUENCE</scope>
    <source>
        <strain evidence="7">DFI.6.24</strain>
    </source>
</reference>
<evidence type="ECO:0000256" key="4">
    <source>
        <dbReference type="ARBA" id="ARBA00023163"/>
    </source>
</evidence>
<keyword evidence="4" id="KW-0804">Transcription</keyword>
<evidence type="ECO:0000259" key="5">
    <source>
        <dbReference type="PROSITE" id="PS50937"/>
    </source>
</evidence>
<name>A0A7I8E8S3_9FIRM</name>
<dbReference type="PRINTS" id="PR00040">
    <property type="entry name" value="HTHMERR"/>
</dbReference>
<dbReference type="PANTHER" id="PTHR30204">
    <property type="entry name" value="REDOX-CYCLING DRUG-SENSING TRANSCRIPTIONAL ACTIVATOR SOXR"/>
    <property type="match status" value="1"/>
</dbReference>
<evidence type="ECO:0000313" key="7">
    <source>
        <dbReference type="EMBL" id="MCQ5062827.1"/>
    </source>
</evidence>
<dbReference type="CDD" id="cd00592">
    <property type="entry name" value="HTH_MerR-like"/>
    <property type="match status" value="1"/>
</dbReference>
<dbReference type="SMART" id="SM00422">
    <property type="entry name" value="HTH_MERR"/>
    <property type="match status" value="1"/>
</dbReference>
<dbReference type="Proteomes" id="UP001204814">
    <property type="component" value="Unassembled WGS sequence"/>
</dbReference>
<dbReference type="InterPro" id="IPR047057">
    <property type="entry name" value="MerR_fam"/>
</dbReference>
<dbReference type="GO" id="GO:0003700">
    <property type="term" value="F:DNA-binding transcription factor activity"/>
    <property type="evidence" value="ECO:0007669"/>
    <property type="project" value="InterPro"/>
</dbReference>
<dbReference type="PANTHER" id="PTHR30204:SF69">
    <property type="entry name" value="MERR-FAMILY TRANSCRIPTIONAL REGULATOR"/>
    <property type="match status" value="1"/>
</dbReference>
<protein>
    <submittedName>
        <fullName evidence="7">MerR family transcriptional regulator</fullName>
    </submittedName>
</protein>
<dbReference type="AlphaFoldDB" id="A0A7I8E8S3"/>
<gene>
    <name evidence="6" type="ORF">Fi14EGH31_27270</name>
    <name evidence="7" type="ORF">NE542_13470</name>
</gene>
<dbReference type="EMBL" id="AP024085">
    <property type="protein sequence ID" value="BCL59015.1"/>
    <property type="molecule type" value="Genomic_DNA"/>
</dbReference>
<dbReference type="Proteomes" id="UP000593842">
    <property type="component" value="Chromosome"/>
</dbReference>
<evidence type="ECO:0000313" key="6">
    <source>
        <dbReference type="EMBL" id="BCL59015.1"/>
    </source>
</evidence>
<reference evidence="8" key="2">
    <citation type="submission" date="2020-09" db="EMBL/GenBank/DDBJ databases">
        <title>Complete genome sequencing of Faecalibacillus intestinalis strain 14EGH31.</title>
        <authorList>
            <person name="Sakamoto M."/>
            <person name="Murakami T."/>
            <person name="Mori H."/>
        </authorList>
    </citation>
    <scope>NUCLEOTIDE SEQUENCE [LARGE SCALE GENOMIC DNA]</scope>
    <source>
        <strain evidence="8">14EGH31</strain>
    </source>
</reference>
<dbReference type="PROSITE" id="PS50937">
    <property type="entry name" value="HTH_MERR_2"/>
    <property type="match status" value="1"/>
</dbReference>
<reference evidence="6" key="1">
    <citation type="journal article" date="2020" name="Microbiol. Resour. Announc.">
        <title>Complete Genome Sequence of Faecalibacillus intestinalis JCM 34082, Isolated from Feces from a Healthy Japanese Female.</title>
        <authorList>
            <person name="Sakamoto M."/>
            <person name="Ikeyama N."/>
            <person name="Toyoda A."/>
            <person name="Murakami T."/>
            <person name="Mori H."/>
            <person name="Ohkuma M."/>
        </authorList>
    </citation>
    <scope>NUCLEOTIDE SEQUENCE</scope>
    <source>
        <strain evidence="6">14EGH31</strain>
    </source>
</reference>
<dbReference type="Gene3D" id="1.10.1660.10">
    <property type="match status" value="1"/>
</dbReference>
<dbReference type="GeneID" id="70581165"/>
<dbReference type="Pfam" id="PF13411">
    <property type="entry name" value="MerR_1"/>
    <property type="match status" value="1"/>
</dbReference>
<dbReference type="PROSITE" id="PS00552">
    <property type="entry name" value="HTH_MERR_1"/>
    <property type="match status" value="1"/>
</dbReference>
<dbReference type="KEGG" id="fit:Fi14EGH31_27270"/>
<feature type="domain" description="HTH merR-type" evidence="5">
    <location>
        <begin position="4"/>
        <end position="73"/>
    </location>
</feature>
<keyword evidence="3" id="KW-0238">DNA-binding</keyword>
<dbReference type="RefSeq" id="WP_146137611.1">
    <property type="nucleotide sequence ID" value="NZ_AP024085.1"/>
</dbReference>
<dbReference type="GO" id="GO:0003677">
    <property type="term" value="F:DNA binding"/>
    <property type="evidence" value="ECO:0007669"/>
    <property type="project" value="UniProtKB-KW"/>
</dbReference>
<evidence type="ECO:0000313" key="8">
    <source>
        <dbReference type="Proteomes" id="UP000593842"/>
    </source>
</evidence>
<dbReference type="SUPFAM" id="SSF46955">
    <property type="entry name" value="Putative DNA-binding domain"/>
    <property type="match status" value="1"/>
</dbReference>
<evidence type="ECO:0000256" key="3">
    <source>
        <dbReference type="ARBA" id="ARBA00023125"/>
    </source>
</evidence>
<keyword evidence="1" id="KW-0678">Repressor</keyword>
<dbReference type="EMBL" id="JANGBO010000020">
    <property type="protein sequence ID" value="MCQ5062827.1"/>
    <property type="molecule type" value="Genomic_DNA"/>
</dbReference>
<keyword evidence="2" id="KW-0805">Transcription regulation</keyword>
<evidence type="ECO:0000256" key="2">
    <source>
        <dbReference type="ARBA" id="ARBA00023015"/>
    </source>
</evidence>
<organism evidence="6 8">
    <name type="scientific">Faecalibacillus intestinalis</name>
    <dbReference type="NCBI Taxonomy" id="1982626"/>
    <lineage>
        <taxon>Bacteria</taxon>
        <taxon>Bacillati</taxon>
        <taxon>Bacillota</taxon>
        <taxon>Erysipelotrichia</taxon>
        <taxon>Erysipelotrichales</taxon>
        <taxon>Coprobacillaceae</taxon>
        <taxon>Faecalibacillus</taxon>
    </lineage>
</organism>
<accession>A0A7I8E8S3</accession>
<dbReference type="InterPro" id="IPR000551">
    <property type="entry name" value="MerR-type_HTH_dom"/>
</dbReference>
<evidence type="ECO:0000256" key="1">
    <source>
        <dbReference type="ARBA" id="ARBA00022491"/>
    </source>
</evidence>